<comment type="caution">
    <text evidence="2">The sequence shown here is derived from an EMBL/GenBank/DDBJ whole genome shotgun (WGS) entry which is preliminary data.</text>
</comment>
<dbReference type="InterPro" id="IPR029044">
    <property type="entry name" value="Nucleotide-diphossugar_trans"/>
</dbReference>
<dbReference type="AlphaFoldDB" id="K1UFU9"/>
<dbReference type="InterPro" id="IPR011051">
    <property type="entry name" value="RmlC_Cupin_sf"/>
</dbReference>
<feature type="domain" description="MannoseP isomerase/GMP-like beta-helix" evidence="1">
    <location>
        <begin position="112"/>
        <end position="161"/>
    </location>
</feature>
<dbReference type="Pfam" id="PF22640">
    <property type="entry name" value="ManC_GMP_beta-helix"/>
    <property type="match status" value="1"/>
</dbReference>
<dbReference type="Gene3D" id="3.90.550.10">
    <property type="entry name" value="Spore Coat Polysaccharide Biosynthesis Protein SpsA, Chain A"/>
    <property type="match status" value="1"/>
</dbReference>
<dbReference type="EC" id="2.-.-.-" evidence="2"/>
<dbReference type="SUPFAM" id="SSF51182">
    <property type="entry name" value="RmlC-like cupins"/>
    <property type="match status" value="1"/>
</dbReference>
<dbReference type="InterPro" id="IPR054566">
    <property type="entry name" value="ManC/GMP-like_b-helix"/>
</dbReference>
<accession>K1UFU9</accession>
<name>K1UFU9_9ZZZZ</name>
<dbReference type="EMBL" id="AJWZ01000368">
    <property type="protein sequence ID" value="EKC77075.1"/>
    <property type="molecule type" value="Genomic_DNA"/>
</dbReference>
<dbReference type="InterPro" id="IPR051161">
    <property type="entry name" value="Mannose-6P_isomerase_type2"/>
</dbReference>
<reference evidence="2" key="1">
    <citation type="journal article" date="2013" name="Environ. Microbiol.">
        <title>Microbiota from the distal guts of lean and obese adolescents exhibit partial functional redundancy besides clear differences in community structure.</title>
        <authorList>
            <person name="Ferrer M."/>
            <person name="Ruiz A."/>
            <person name="Lanza F."/>
            <person name="Haange S.B."/>
            <person name="Oberbach A."/>
            <person name="Till H."/>
            <person name="Bargiela R."/>
            <person name="Campoy C."/>
            <person name="Segura M.T."/>
            <person name="Richter M."/>
            <person name="von Bergen M."/>
            <person name="Seifert J."/>
            <person name="Suarez A."/>
        </authorList>
    </citation>
    <scope>NUCLEOTIDE SEQUENCE</scope>
</reference>
<evidence type="ECO:0000313" key="2">
    <source>
        <dbReference type="EMBL" id="EKC77075.1"/>
    </source>
</evidence>
<proteinExistence type="predicted"/>
<dbReference type="PANTHER" id="PTHR46390">
    <property type="entry name" value="MANNOSE-1-PHOSPHATE GUANYLYLTRANSFERASE"/>
    <property type="match status" value="1"/>
</dbReference>
<sequence>MTATNRYCVIMAGGIGSRFWPASRRHLPEVYGLFAGQADRFATPEEPNSVEDIFARCPSISIDYGVLERVDNVFVRSSDFGWNDVGTWGSLYELSAKDADGNVVPAYSELYDTTNSLVKAVGKKVVVVDSLHDYIVVDTPDALLICPRSHEQHIKQVLEDLTPLDDGCFV</sequence>
<protein>
    <submittedName>
        <fullName evidence="2">Protein containing Nucleotidyl transferase domain protein</fullName>
        <ecNumber evidence="2">2.-.-.-</ecNumber>
    </submittedName>
</protein>
<organism evidence="2">
    <name type="scientific">human gut metagenome</name>
    <dbReference type="NCBI Taxonomy" id="408170"/>
    <lineage>
        <taxon>unclassified sequences</taxon>
        <taxon>metagenomes</taxon>
        <taxon>organismal metagenomes</taxon>
    </lineage>
</organism>
<dbReference type="PANTHER" id="PTHR46390:SF1">
    <property type="entry name" value="MANNOSE-1-PHOSPHATE GUANYLYLTRANSFERASE"/>
    <property type="match status" value="1"/>
</dbReference>
<dbReference type="GO" id="GO:0004475">
    <property type="term" value="F:mannose-1-phosphate guanylyltransferase (GTP) activity"/>
    <property type="evidence" value="ECO:0007669"/>
    <property type="project" value="TreeGrafter"/>
</dbReference>
<keyword evidence="2" id="KW-0808">Transferase</keyword>
<evidence type="ECO:0000259" key="1">
    <source>
        <dbReference type="Pfam" id="PF22640"/>
    </source>
</evidence>
<dbReference type="GO" id="GO:0009298">
    <property type="term" value="P:GDP-mannose biosynthetic process"/>
    <property type="evidence" value="ECO:0007669"/>
    <property type="project" value="TreeGrafter"/>
</dbReference>
<gene>
    <name evidence="2" type="ORF">OBE_00535</name>
</gene>